<comment type="similarity">
    <text evidence="1">Belongs to the PHAF1 family.</text>
</comment>
<dbReference type="PANTHER" id="PTHR13465">
    <property type="entry name" value="UPF0183 PROTEIN"/>
    <property type="match status" value="1"/>
</dbReference>
<feature type="region of interest" description="Disordered" evidence="2">
    <location>
        <begin position="144"/>
        <end position="167"/>
    </location>
</feature>
<evidence type="ECO:0000256" key="1">
    <source>
        <dbReference type="ARBA" id="ARBA00024339"/>
    </source>
</evidence>
<dbReference type="Pfam" id="PF03676">
    <property type="entry name" value="PHAF1"/>
    <property type="match status" value="1"/>
</dbReference>
<dbReference type="InterPro" id="IPR005373">
    <property type="entry name" value="PHAF1"/>
</dbReference>
<accession>A0A8J4STP5</accession>
<dbReference type="OrthoDB" id="411211at2759"/>
<sequence>MLDVEVVPELAVRHKTWEFVLGMPIQQMIDILRKNDQIIRAVDFWYNDKSPFSSNMVIVLPNDGLRFHFDPYLQRLRLIEVVDMSKICLRYWSQYFNSPSVLPTIQEILRIFGSTKPLLPVDARGEYRLYYRGITFILKALHTGSGDSKPSSLGIATGSPNSMSDGNTQTSLIVSRLFIYLGNNLNEARLSPELPGSCYLDNVFLEHLEVNRSENLTKKLCFHLVTQDLQTSMTREPQITRFTRSLSFGDSVQDVLSALGSPSRIFYKTEDKMKIHLPQSYRLEQPRRSDYFFNYFTLGVDILFDARFHHVTKFVLHTNQPGEYTFNTYYRCLFEIPLPASHEADTKAQDKLQPKSPEPADNKTRNPEVSTLMPKSDVLVVNPFVKWSVVQRNIDSLVNVEPVVIHRDTKPQKNPFGPTHAYGYQDMIFEVIPTNGYIASVTLYAPAHSLPS</sequence>
<proteinExistence type="inferred from homology"/>
<feature type="region of interest" description="Disordered" evidence="2">
    <location>
        <begin position="345"/>
        <end position="369"/>
    </location>
</feature>
<dbReference type="GO" id="GO:0005802">
    <property type="term" value="C:trans-Golgi network"/>
    <property type="evidence" value="ECO:0007669"/>
    <property type="project" value="TreeGrafter"/>
</dbReference>
<dbReference type="InterPro" id="IPR039156">
    <property type="entry name" value="PHAF1/BROMI"/>
</dbReference>
<evidence type="ECO:0000313" key="4">
    <source>
        <dbReference type="Proteomes" id="UP000748531"/>
    </source>
</evidence>
<dbReference type="EMBL" id="LUCH01000119">
    <property type="protein sequence ID" value="KAF5406038.1"/>
    <property type="molecule type" value="Genomic_DNA"/>
</dbReference>
<dbReference type="PANTHER" id="PTHR13465:SF2">
    <property type="entry name" value="PHAGOSOME ASSEMBLY FACTOR 1"/>
    <property type="match status" value="1"/>
</dbReference>
<evidence type="ECO:0000256" key="2">
    <source>
        <dbReference type="SAM" id="MobiDB-lite"/>
    </source>
</evidence>
<gene>
    <name evidence="3" type="ORF">PHET_00444</name>
</gene>
<reference evidence="3" key="1">
    <citation type="submission" date="2019-05" db="EMBL/GenBank/DDBJ databases">
        <title>Annotation for the trematode Paragonimus heterotremus.</title>
        <authorList>
            <person name="Choi Y.-J."/>
        </authorList>
    </citation>
    <scope>NUCLEOTIDE SEQUENCE</scope>
    <source>
        <strain evidence="3">LC</strain>
    </source>
</reference>
<organism evidence="3 4">
    <name type="scientific">Paragonimus heterotremus</name>
    <dbReference type="NCBI Taxonomy" id="100268"/>
    <lineage>
        <taxon>Eukaryota</taxon>
        <taxon>Metazoa</taxon>
        <taxon>Spiralia</taxon>
        <taxon>Lophotrochozoa</taxon>
        <taxon>Platyhelminthes</taxon>
        <taxon>Trematoda</taxon>
        <taxon>Digenea</taxon>
        <taxon>Plagiorchiida</taxon>
        <taxon>Troglotremata</taxon>
        <taxon>Troglotrematidae</taxon>
        <taxon>Paragonimus</taxon>
    </lineage>
</organism>
<feature type="compositionally biased region" description="Basic and acidic residues" evidence="2">
    <location>
        <begin position="345"/>
        <end position="366"/>
    </location>
</feature>
<comment type="caution">
    <text evidence="3">The sequence shown here is derived from an EMBL/GenBank/DDBJ whole genome shotgun (WGS) entry which is preliminary data.</text>
</comment>
<dbReference type="Proteomes" id="UP000748531">
    <property type="component" value="Unassembled WGS sequence"/>
</dbReference>
<feature type="compositionally biased region" description="Polar residues" evidence="2">
    <location>
        <begin position="158"/>
        <end position="167"/>
    </location>
</feature>
<protein>
    <submittedName>
        <fullName evidence="3">Uncharacterized protein</fullName>
    </submittedName>
</protein>
<dbReference type="AlphaFoldDB" id="A0A8J4STP5"/>
<name>A0A8J4STP5_9TREM</name>
<dbReference type="GO" id="GO:0043001">
    <property type="term" value="P:Golgi to plasma membrane protein transport"/>
    <property type="evidence" value="ECO:0007669"/>
    <property type="project" value="TreeGrafter"/>
</dbReference>
<evidence type="ECO:0000313" key="3">
    <source>
        <dbReference type="EMBL" id="KAF5406038.1"/>
    </source>
</evidence>
<keyword evidence="4" id="KW-1185">Reference proteome</keyword>